<name>A0A507B1B3_9PEZI</name>
<comment type="caution">
    <text evidence="3">The sequence shown here is derived from an EMBL/GenBank/DDBJ whole genome shotgun (WGS) entry which is preliminary data.</text>
</comment>
<protein>
    <recommendedName>
        <fullName evidence="5">Modin</fullName>
    </recommendedName>
</protein>
<reference evidence="3 4" key="1">
    <citation type="submission" date="2019-06" db="EMBL/GenBank/DDBJ databases">
        <title>Draft genome sequence of the filamentous fungus Phialemoniopsis curvata isolated from diesel fuel.</title>
        <authorList>
            <person name="Varaljay V.A."/>
            <person name="Lyon W.J."/>
            <person name="Crouch A.L."/>
            <person name="Drake C.E."/>
            <person name="Hollomon J.M."/>
            <person name="Nadeau L.J."/>
            <person name="Nunn H.S."/>
            <person name="Stevenson B.S."/>
            <person name="Bojanowski C.L."/>
            <person name="Crookes-Goodson W.J."/>
        </authorList>
    </citation>
    <scope>NUCLEOTIDE SEQUENCE [LARGE SCALE GENOMIC DNA]</scope>
    <source>
        <strain evidence="3 4">D216</strain>
    </source>
</reference>
<keyword evidence="4" id="KW-1185">Reference proteome</keyword>
<dbReference type="InParanoid" id="A0A507B1B3"/>
<evidence type="ECO:0000313" key="3">
    <source>
        <dbReference type="EMBL" id="TPX13663.1"/>
    </source>
</evidence>
<proteinExistence type="predicted"/>
<evidence type="ECO:0008006" key="5">
    <source>
        <dbReference type="Google" id="ProtNLM"/>
    </source>
</evidence>
<dbReference type="STRING" id="1093900.A0A507B1B3"/>
<evidence type="ECO:0000256" key="1">
    <source>
        <dbReference type="SAM" id="MobiDB-lite"/>
    </source>
</evidence>
<dbReference type="RefSeq" id="XP_030995374.1">
    <property type="nucleotide sequence ID" value="XM_031140435.1"/>
</dbReference>
<feature type="compositionally biased region" description="Low complexity" evidence="1">
    <location>
        <begin position="643"/>
        <end position="653"/>
    </location>
</feature>
<dbReference type="AlphaFoldDB" id="A0A507B1B3"/>
<organism evidence="3 4">
    <name type="scientific">Thyridium curvatum</name>
    <dbReference type="NCBI Taxonomy" id="1093900"/>
    <lineage>
        <taxon>Eukaryota</taxon>
        <taxon>Fungi</taxon>
        <taxon>Dikarya</taxon>
        <taxon>Ascomycota</taxon>
        <taxon>Pezizomycotina</taxon>
        <taxon>Sordariomycetes</taxon>
        <taxon>Sordariomycetidae</taxon>
        <taxon>Thyridiales</taxon>
        <taxon>Thyridiaceae</taxon>
        <taxon>Thyridium</taxon>
    </lineage>
</organism>
<evidence type="ECO:0000256" key="2">
    <source>
        <dbReference type="SAM" id="Phobius"/>
    </source>
</evidence>
<accession>A0A507B1B3</accession>
<gene>
    <name evidence="3" type="ORF">E0L32_005866</name>
</gene>
<dbReference type="Proteomes" id="UP000319257">
    <property type="component" value="Unassembled WGS sequence"/>
</dbReference>
<keyword evidence="2" id="KW-0812">Transmembrane</keyword>
<sequence>MASNSTGDPTAANNSNGNGGQSEEIIVAIVALVVSVIALLGTILQVLQQYFASATGFSNCDRKVIGQWSEGVVRKFRMHELRFEVQFDTPVIFVTSARNKDKGPIANQANIFIKGTPESLKETKTEPLNGDKDNIQNIKPTANGISKWSPSGLRQRTTFQTMRTGHKERQSMREGIHTADNERATWVTLLSHLQNMESQSSDWQQEQFDDNGPPRGAIVTPPGFEDRKLAVALQIKRKSWDTMPDSVKKPYATTTMCHIIEIAAMMGLHWKIFDRIRDIYRAEGNGYILSGHDVSDLGIMFTFQVCGKSKFQASRIIPSDEVKELSFGIVSTLFRKHDDTDNRRLEFPTEEPQDMAILQLGSANEFAETLVSLGCNTNSAKYLRDNSKKHGHLFPLAFEITGMLGRKLHIRNTFFRMLPNPTFYHWDKKFFSLRRLLTAYKANIDDNDLIPHPTAHIEKLKKQAEVVVETFRSTRKQRGDNGFDLKLFCALDDAIDFCDEFLTRTPDEEKNNLKIIEVVVREHFQLVLHMVNEEEAPDTPGLDDVRSVATSKHEVPSFEDLNAASPEQKQEKFMDLYFSSVLPTVRKRCTRTLRHAARTFLAPHEGRAPAKPKAGATVNIPSRTPTPTPGLPVLQVEGGNQGSPSSSSSSSLSTREELGMSNSNIISASEDEITEIWCTLVFRMLCWLLLHDFHKNDIQLAKSEQWGSRLPVYIA</sequence>
<dbReference type="OrthoDB" id="5227693at2759"/>
<feature type="transmembrane region" description="Helical" evidence="2">
    <location>
        <begin position="25"/>
        <end position="47"/>
    </location>
</feature>
<dbReference type="EMBL" id="SKBQ01000032">
    <property type="protein sequence ID" value="TPX13663.1"/>
    <property type="molecule type" value="Genomic_DNA"/>
</dbReference>
<evidence type="ECO:0000313" key="4">
    <source>
        <dbReference type="Proteomes" id="UP000319257"/>
    </source>
</evidence>
<feature type="region of interest" description="Disordered" evidence="1">
    <location>
        <begin position="600"/>
        <end position="656"/>
    </location>
</feature>
<dbReference type="GeneID" id="41973313"/>
<keyword evidence="2" id="KW-0472">Membrane</keyword>
<keyword evidence="2" id="KW-1133">Transmembrane helix</keyword>